<dbReference type="KEGG" id="rhs:A3Q41_03054"/>
<dbReference type="AlphaFoldDB" id="A0A143QMF9"/>
<protein>
    <submittedName>
        <fullName evidence="5">Glycogen synthase</fullName>
        <ecNumber evidence="5">2.4.1.11</ecNumber>
    </submittedName>
</protein>
<dbReference type="EC" id="2.4.1.11" evidence="5"/>
<dbReference type="Gene3D" id="3.40.50.2000">
    <property type="entry name" value="Glycogen Phosphorylase B"/>
    <property type="match status" value="2"/>
</dbReference>
<keyword evidence="1 5" id="KW-0328">Glycosyltransferase</keyword>
<dbReference type="GO" id="GO:0004373">
    <property type="term" value="F:alpha-1,4-glucan glucosyltransferase (UDP-glucose donor) activity"/>
    <property type="evidence" value="ECO:0007669"/>
    <property type="project" value="UniProtKB-EC"/>
</dbReference>
<feature type="domain" description="Glycosyltransferase subfamily 4-like N-terminal" evidence="4">
    <location>
        <begin position="24"/>
        <end position="181"/>
    </location>
</feature>
<accession>A0A143QMF9</accession>
<dbReference type="RefSeq" id="WP_027496215.1">
    <property type="nucleotide sequence ID" value="NZ_CP015220.1"/>
</dbReference>
<gene>
    <name evidence="5" type="ORF">A3Q41_03054</name>
</gene>
<keyword evidence="2 5" id="KW-0808">Transferase</keyword>
<reference evidence="5 6" key="1">
    <citation type="journal article" date="2016" name="Genome Announc.">
        <title>Complete Genome and Plasmid Sequences for Rhodococcus fascians D188 and Draft Sequences for Rhodococcus Isolates PBTS 1 and PBTS 2.</title>
        <authorList>
            <person name="Stamler R.A."/>
            <person name="Vereecke D."/>
            <person name="Zhang Y."/>
            <person name="Schilkey F."/>
            <person name="Devitt N."/>
            <person name="Randall J.J."/>
        </authorList>
    </citation>
    <scope>NUCLEOTIDE SEQUENCE [LARGE SCALE GENOMIC DNA]</scope>
    <source>
        <strain evidence="5 6">PBTS2</strain>
    </source>
</reference>
<reference evidence="6" key="2">
    <citation type="submission" date="2016-04" db="EMBL/GenBank/DDBJ databases">
        <title>Complete Genome and Plasmid Sequences for Rhodococcus fascians D188 and Draft Sequences for Rhodococcus spp. Isolates PBTS 1 and PBTS 2.</title>
        <authorList>
            <person name="Stamer R."/>
            <person name="Vereecke D."/>
            <person name="Zhang Y."/>
            <person name="Schilkey F."/>
            <person name="Devitt N."/>
            <person name="Randall J."/>
        </authorList>
    </citation>
    <scope>NUCLEOTIDE SEQUENCE [LARGE SCALE GENOMIC DNA]</scope>
    <source>
        <strain evidence="6">PBTS2</strain>
    </source>
</reference>
<dbReference type="PANTHER" id="PTHR45947:SF3">
    <property type="entry name" value="SULFOQUINOVOSYL TRANSFERASE SQD2"/>
    <property type="match status" value="1"/>
</dbReference>
<keyword evidence="6" id="KW-1185">Reference proteome</keyword>
<evidence type="ECO:0000256" key="1">
    <source>
        <dbReference type="ARBA" id="ARBA00022676"/>
    </source>
</evidence>
<evidence type="ECO:0000313" key="6">
    <source>
        <dbReference type="Proteomes" id="UP000076038"/>
    </source>
</evidence>
<dbReference type="OrthoDB" id="9809227at2"/>
<dbReference type="PATRIC" id="fig|1653479.3.peg.3089"/>
<dbReference type="InterPro" id="IPR001296">
    <property type="entry name" value="Glyco_trans_1"/>
</dbReference>
<name>A0A143QMF9_RHOFA</name>
<evidence type="ECO:0000259" key="3">
    <source>
        <dbReference type="Pfam" id="PF00534"/>
    </source>
</evidence>
<dbReference type="Proteomes" id="UP000076038">
    <property type="component" value="Chromosome"/>
</dbReference>
<dbReference type="Pfam" id="PF00534">
    <property type="entry name" value="Glycos_transf_1"/>
    <property type="match status" value="1"/>
</dbReference>
<sequence>MNEKPLRIAVLASSSFPVAQPFAGGLEAHVYNLVRALTERGHHVSLFAADGSSVDLDATMLPVRTLDLTPIALADLAVTPTAVREHHAYLAVMMELAGALSNSFDIVHNHSLHYLPLAMSATLPVPMVTTLHTPPFAWLESAVALAPFGANTFAAVSAFAAEQWADVATGTIVIRNGISLQDWPFGAGGDYVVWSGRLVPEKGLHLAIAAAKLAGRSLRIAGPISNLEYFHGVVEPLLDDRVRYVGHLDQPALAALVAGAEVALVSPVWSEPYGLVVAEALACGTPVAAFARGGIPEIIDASSGVLVPADDVAGLAAAIPAAAALNRHDARARAEQVCSVDRMVDEYEELYRSTLESASAPESAHGLAIA</sequence>
<dbReference type="GO" id="GO:1901137">
    <property type="term" value="P:carbohydrate derivative biosynthetic process"/>
    <property type="evidence" value="ECO:0007669"/>
    <property type="project" value="UniProtKB-ARBA"/>
</dbReference>
<dbReference type="EMBL" id="CP015220">
    <property type="protein sequence ID" value="AMY24345.1"/>
    <property type="molecule type" value="Genomic_DNA"/>
</dbReference>
<evidence type="ECO:0000259" key="4">
    <source>
        <dbReference type="Pfam" id="PF13439"/>
    </source>
</evidence>
<accession>A0A260UIA4</accession>
<dbReference type="InterPro" id="IPR028098">
    <property type="entry name" value="Glyco_trans_4-like_N"/>
</dbReference>
<evidence type="ECO:0000256" key="2">
    <source>
        <dbReference type="ARBA" id="ARBA00022679"/>
    </source>
</evidence>
<dbReference type="GO" id="GO:1903509">
    <property type="term" value="P:liposaccharide metabolic process"/>
    <property type="evidence" value="ECO:0007669"/>
    <property type="project" value="UniProtKB-ARBA"/>
</dbReference>
<evidence type="ECO:0000313" key="5">
    <source>
        <dbReference type="EMBL" id="AMY24345.1"/>
    </source>
</evidence>
<dbReference type="PANTHER" id="PTHR45947">
    <property type="entry name" value="SULFOQUINOVOSYL TRANSFERASE SQD2"/>
    <property type="match status" value="1"/>
</dbReference>
<dbReference type="InterPro" id="IPR050194">
    <property type="entry name" value="Glycosyltransferase_grp1"/>
</dbReference>
<feature type="domain" description="Glycosyl transferase family 1" evidence="3">
    <location>
        <begin position="188"/>
        <end position="326"/>
    </location>
</feature>
<dbReference type="SUPFAM" id="SSF53756">
    <property type="entry name" value="UDP-Glycosyltransferase/glycogen phosphorylase"/>
    <property type="match status" value="1"/>
</dbReference>
<organism evidence="5 6">
    <name type="scientific">Rhodococcoides fascians</name>
    <name type="common">Rhodococcus fascians</name>
    <dbReference type="NCBI Taxonomy" id="1828"/>
    <lineage>
        <taxon>Bacteria</taxon>
        <taxon>Bacillati</taxon>
        <taxon>Actinomycetota</taxon>
        <taxon>Actinomycetes</taxon>
        <taxon>Mycobacteriales</taxon>
        <taxon>Nocardiaceae</taxon>
        <taxon>Rhodococcoides</taxon>
    </lineage>
</organism>
<proteinExistence type="predicted"/>
<dbReference type="Pfam" id="PF13439">
    <property type="entry name" value="Glyco_transf_4"/>
    <property type="match status" value="1"/>
</dbReference>